<evidence type="ECO:0000313" key="7">
    <source>
        <dbReference type="Proteomes" id="UP000053110"/>
    </source>
</evidence>
<reference evidence="7" key="1">
    <citation type="journal article" date="2013" name="Nat. Genet.">
        <title>The wheat powdery mildew genome shows the unique evolution of an obligate biotroph.</title>
        <authorList>
            <person name="Wicker T."/>
            <person name="Oberhaensli S."/>
            <person name="Parlange F."/>
            <person name="Buchmann J.P."/>
            <person name="Shatalina M."/>
            <person name="Roffler S."/>
            <person name="Ben-David R."/>
            <person name="Dolezel J."/>
            <person name="Simkova H."/>
            <person name="Schulze-Lefert P."/>
            <person name="Spanu P.D."/>
            <person name="Bruggmann R."/>
            <person name="Amselem J."/>
            <person name="Quesneville H."/>
            <person name="Ver Loren van Themaat E."/>
            <person name="Paape T."/>
            <person name="Shimizu K.K."/>
            <person name="Keller B."/>
        </authorList>
    </citation>
    <scope>NUCLEOTIDE SEQUENCE [LARGE SCALE GENOMIC DNA]</scope>
    <source>
        <strain evidence="7">96224</strain>
    </source>
</reference>
<dbReference type="AlphaFoldDB" id="A0A061HM97"/>
<dbReference type="GO" id="GO:0032259">
    <property type="term" value="P:methylation"/>
    <property type="evidence" value="ECO:0007669"/>
    <property type="project" value="UniProtKB-KW"/>
</dbReference>
<gene>
    <name evidence="5" type="ORF">BGT96224_3737</name>
    <name evidence="6" type="ORF">BGT96224V2_LOCUS492</name>
</gene>
<keyword evidence="2 5" id="KW-0489">Methyltransferase</keyword>
<dbReference type="EMBL" id="KE373612">
    <property type="protein sequence ID" value="EPQ67378.1"/>
    <property type="molecule type" value="Genomic_DNA"/>
</dbReference>
<sequence length="247" mass="26949">MLPTPCTAHVDLARVYEPAEDSYLLLDTVSSASERAFLHARFGSASSGQAVTPLVVEIGSGSGVVISFVHAHCATILGRCDILTAGIDVNFFACQATVKTVAIAQAQNTTKASFMGSIQADLASSFRGNEMDILIFNPPYVPTPYLPKIEHKSFDEVSYNNDSHLLSLSYAGGVDGMEITERFLQCLPKMLNSVRGCAYLLLCAQNKPDQIKSRIRNWGNDWLAETVGESGKTAGWEKLQIIRIWRT</sequence>
<dbReference type="InterPro" id="IPR052190">
    <property type="entry name" value="Euk-Arch_PrmC-MTase"/>
</dbReference>
<dbReference type="GO" id="GO:0003676">
    <property type="term" value="F:nucleic acid binding"/>
    <property type="evidence" value="ECO:0007669"/>
    <property type="project" value="InterPro"/>
</dbReference>
<proteinExistence type="inferred from homology"/>
<dbReference type="GO" id="GO:0008276">
    <property type="term" value="F:protein methyltransferase activity"/>
    <property type="evidence" value="ECO:0007669"/>
    <property type="project" value="TreeGrafter"/>
</dbReference>
<dbReference type="HOGENOM" id="CLU_018398_6_1_1"/>
<dbReference type="PROSITE" id="PS00092">
    <property type="entry name" value="N6_MTASE"/>
    <property type="match status" value="1"/>
</dbReference>
<dbReference type="SUPFAM" id="SSF53335">
    <property type="entry name" value="S-adenosyl-L-methionine-dependent methyltransferases"/>
    <property type="match status" value="1"/>
</dbReference>
<feature type="non-terminal residue" evidence="6">
    <location>
        <position position="247"/>
    </location>
</feature>
<dbReference type="OrthoDB" id="406152at2759"/>
<comment type="similarity">
    <text evidence="1">Belongs to the eukaryotic/archaeal PrmC-related family.</text>
</comment>
<dbReference type="EMBL" id="UIGY01000001">
    <property type="protein sequence ID" value="SUZ07435.1"/>
    <property type="molecule type" value="Genomic_DNA"/>
</dbReference>
<evidence type="ECO:0000256" key="1">
    <source>
        <dbReference type="ARBA" id="ARBA00006149"/>
    </source>
</evidence>
<dbReference type="Proteomes" id="UP000053110">
    <property type="component" value="Unassembled WGS sequence"/>
</dbReference>
<dbReference type="Gene3D" id="3.40.50.150">
    <property type="entry name" value="Vaccinia Virus protein VP39"/>
    <property type="match status" value="1"/>
</dbReference>
<evidence type="ECO:0000256" key="2">
    <source>
        <dbReference type="ARBA" id="ARBA00022603"/>
    </source>
</evidence>
<dbReference type="InterPro" id="IPR029063">
    <property type="entry name" value="SAM-dependent_MTases_sf"/>
</dbReference>
<evidence type="ECO:0000256" key="3">
    <source>
        <dbReference type="ARBA" id="ARBA00022679"/>
    </source>
</evidence>
<reference evidence="5" key="2">
    <citation type="submission" date="2013-01" db="EMBL/GenBank/DDBJ databases">
        <title>The wheat powdery mildew genome reveals unique evolution of an obligate biotroph.</title>
        <authorList>
            <person name="Oberhaensli S."/>
            <person name="Wicker T."/>
            <person name="Keller B."/>
        </authorList>
    </citation>
    <scope>NUCLEOTIDE SEQUENCE</scope>
    <source>
        <strain evidence="5">96224</strain>
    </source>
</reference>
<dbReference type="GO" id="GO:0008757">
    <property type="term" value="F:S-adenosylmethionine-dependent methyltransferase activity"/>
    <property type="evidence" value="ECO:0007669"/>
    <property type="project" value="TreeGrafter"/>
</dbReference>
<name>A0A061HM97_BLUGR</name>
<dbReference type="PANTHER" id="PTHR45875">
    <property type="entry name" value="METHYLTRANSFERASE N6AMT1"/>
    <property type="match status" value="1"/>
</dbReference>
<organism evidence="6">
    <name type="scientific">Blumeria graminis f. sp. tritici 96224</name>
    <dbReference type="NCBI Taxonomy" id="1268274"/>
    <lineage>
        <taxon>Eukaryota</taxon>
        <taxon>Fungi</taxon>
        <taxon>Dikarya</taxon>
        <taxon>Ascomycota</taxon>
        <taxon>Pezizomycotina</taxon>
        <taxon>Leotiomycetes</taxon>
        <taxon>Erysiphales</taxon>
        <taxon>Erysiphaceae</taxon>
        <taxon>Blumeria</taxon>
    </lineage>
</organism>
<protein>
    <submittedName>
        <fullName evidence="6">Bgt-3737</fullName>
    </submittedName>
    <submittedName>
        <fullName evidence="5">S-adenosylmethionine-dependent methyltransferase of the seven beta-strand family</fullName>
    </submittedName>
</protein>
<dbReference type="InterPro" id="IPR002052">
    <property type="entry name" value="DNA_methylase_N6_adenine_CS"/>
</dbReference>
<evidence type="ECO:0000313" key="6">
    <source>
        <dbReference type="EMBL" id="SUZ07435.1"/>
    </source>
</evidence>
<evidence type="ECO:0000313" key="5">
    <source>
        <dbReference type="EMBL" id="EPQ67378.1"/>
    </source>
</evidence>
<accession>A0A061HM97</accession>
<reference evidence="6" key="3">
    <citation type="submission" date="2018-07" db="EMBL/GenBank/DDBJ databases">
        <authorList>
            <person name="Quirk P.G."/>
            <person name="Krulwich T.A."/>
        </authorList>
    </citation>
    <scope>NUCLEOTIDE SEQUENCE</scope>
    <source>
        <strain evidence="6">96224</strain>
    </source>
</reference>
<dbReference type="PANTHER" id="PTHR45875:SF1">
    <property type="entry name" value="METHYLTRANSFERASE N6AMT1"/>
    <property type="match status" value="1"/>
</dbReference>
<keyword evidence="3 5" id="KW-0808">Transferase</keyword>
<dbReference type="GO" id="GO:0035657">
    <property type="term" value="C:eRF1 methyltransferase complex"/>
    <property type="evidence" value="ECO:0007669"/>
    <property type="project" value="TreeGrafter"/>
</dbReference>
<keyword evidence="4" id="KW-0949">S-adenosyl-L-methionine</keyword>
<evidence type="ECO:0000256" key="4">
    <source>
        <dbReference type="ARBA" id="ARBA00022691"/>
    </source>
</evidence>
<dbReference type="FunFam" id="3.40.50.150:FF:000274">
    <property type="entry name" value="ERF1 methyltransferase catalytic subunit MTQ2"/>
    <property type="match status" value="1"/>
</dbReference>